<keyword evidence="1" id="KW-0889">Transcription antitermination</keyword>
<dbReference type="PANTHER" id="PTHR30265:SF2">
    <property type="entry name" value="TRANSCRIPTION TERMINATION_ANTITERMINATION PROTEIN NUSG"/>
    <property type="match status" value="1"/>
</dbReference>
<evidence type="ECO:0000256" key="1">
    <source>
        <dbReference type="ARBA" id="ARBA00022814"/>
    </source>
</evidence>
<dbReference type="InterPro" id="IPR047050">
    <property type="entry name" value="NGN"/>
</dbReference>
<evidence type="ECO:0000313" key="6">
    <source>
        <dbReference type="Proteomes" id="UP000604066"/>
    </source>
</evidence>
<dbReference type="InterPro" id="IPR043425">
    <property type="entry name" value="NusG-like"/>
</dbReference>
<dbReference type="Pfam" id="PF02357">
    <property type="entry name" value="NusG"/>
    <property type="match status" value="1"/>
</dbReference>
<evidence type="ECO:0000313" key="5">
    <source>
        <dbReference type="EMBL" id="NYE57109.1"/>
    </source>
</evidence>
<dbReference type="PANTHER" id="PTHR30265">
    <property type="entry name" value="RHO-INTERACTING TRANSCRIPTION TERMINATION FACTOR NUSG"/>
    <property type="match status" value="1"/>
</dbReference>
<comment type="caution">
    <text evidence="5">The sequence shown here is derived from an EMBL/GenBank/DDBJ whole genome shotgun (WGS) entry which is preliminary data.</text>
</comment>
<organism evidence="5 6">
    <name type="scientific">Carboxydothermus ferrireducens DSM 11255</name>
    <dbReference type="NCBI Taxonomy" id="1119529"/>
    <lineage>
        <taxon>Bacteria</taxon>
        <taxon>Bacillati</taxon>
        <taxon>Bacillota</taxon>
        <taxon>Clostridia</taxon>
        <taxon>Thermoanaerobacterales</taxon>
        <taxon>Thermoanaerobacteraceae</taxon>
        <taxon>Carboxydothermus</taxon>
    </lineage>
</organism>
<dbReference type="EMBL" id="JACCBS010000001">
    <property type="protein sequence ID" value="NYE57109.1"/>
    <property type="molecule type" value="Genomic_DNA"/>
</dbReference>
<dbReference type="SMART" id="SM00738">
    <property type="entry name" value="NGN"/>
    <property type="match status" value="1"/>
</dbReference>
<protein>
    <submittedName>
        <fullName evidence="5">Transcriptional antiterminator NusG</fullName>
    </submittedName>
</protein>
<dbReference type="CDD" id="cd09891">
    <property type="entry name" value="NGN_Bact_1"/>
    <property type="match status" value="1"/>
</dbReference>
<accession>A0ABX2R7G2</accession>
<keyword evidence="3" id="KW-0804">Transcription</keyword>
<dbReference type="SUPFAM" id="SSF82679">
    <property type="entry name" value="N-utilization substance G protein NusG, N-terminal domain"/>
    <property type="match status" value="1"/>
</dbReference>
<reference evidence="5 6" key="1">
    <citation type="submission" date="2020-07" db="EMBL/GenBank/DDBJ databases">
        <title>Genomic Encyclopedia of Type Strains, Phase III (KMG-III): the genomes of soil and plant-associated and newly described type strains.</title>
        <authorList>
            <person name="Whitman W."/>
        </authorList>
    </citation>
    <scope>NUCLEOTIDE SEQUENCE [LARGE SCALE GENOMIC DNA]</scope>
    <source>
        <strain evidence="5 6">DSM 11255</strain>
    </source>
</reference>
<evidence type="ECO:0000259" key="4">
    <source>
        <dbReference type="SMART" id="SM00738"/>
    </source>
</evidence>
<evidence type="ECO:0000256" key="2">
    <source>
        <dbReference type="ARBA" id="ARBA00023015"/>
    </source>
</evidence>
<dbReference type="InterPro" id="IPR036735">
    <property type="entry name" value="NGN_dom_sf"/>
</dbReference>
<keyword evidence="2" id="KW-0805">Transcription regulation</keyword>
<keyword evidence="6" id="KW-1185">Reference proteome</keyword>
<sequence length="113" mass="12955">MGTGWYIINTYAGQEAKIKERLEAFSASKNIFRIFVPPAEKIMVQNKNEELVERKVYPGYILVEMELNQETYNVVRKTPGVTGFVGGLKPIKFTEEEVKEILSYPLQNIDNLP</sequence>
<dbReference type="Proteomes" id="UP000604066">
    <property type="component" value="Unassembled WGS sequence"/>
</dbReference>
<dbReference type="InterPro" id="IPR006645">
    <property type="entry name" value="NGN-like_dom"/>
</dbReference>
<evidence type="ECO:0000256" key="3">
    <source>
        <dbReference type="ARBA" id="ARBA00023163"/>
    </source>
</evidence>
<gene>
    <name evidence="5" type="ORF">HDG70_000815</name>
</gene>
<proteinExistence type="predicted"/>
<dbReference type="Gene3D" id="3.30.70.940">
    <property type="entry name" value="NusG, N-terminal domain"/>
    <property type="match status" value="1"/>
</dbReference>
<feature type="domain" description="NusG-like N-terminal" evidence="4">
    <location>
        <begin position="2"/>
        <end position="105"/>
    </location>
</feature>
<name>A0ABX2R7G2_9THEO</name>
<dbReference type="RefSeq" id="WP_051250250.1">
    <property type="nucleotide sequence ID" value="NZ_ATYG01000021.1"/>
</dbReference>